<evidence type="ECO:0000256" key="2">
    <source>
        <dbReference type="SAM" id="MobiDB-lite"/>
    </source>
</evidence>
<comment type="caution">
    <text evidence="4">The sequence shown here is derived from an EMBL/GenBank/DDBJ whole genome shotgun (WGS) entry which is preliminary data.</text>
</comment>
<proteinExistence type="predicted"/>
<dbReference type="Pfam" id="PF24883">
    <property type="entry name" value="NPHP3_N"/>
    <property type="match status" value="1"/>
</dbReference>
<evidence type="ECO:0000259" key="3">
    <source>
        <dbReference type="Pfam" id="PF24883"/>
    </source>
</evidence>
<reference evidence="4 5" key="1">
    <citation type="journal article" date="2020" name="ISME J.">
        <title>Uncovering the hidden diversity of litter-decomposition mechanisms in mushroom-forming fungi.</title>
        <authorList>
            <person name="Floudas D."/>
            <person name="Bentzer J."/>
            <person name="Ahren D."/>
            <person name="Johansson T."/>
            <person name="Persson P."/>
            <person name="Tunlid A."/>
        </authorList>
    </citation>
    <scope>NUCLEOTIDE SEQUENCE [LARGE SCALE GENOMIC DNA]</scope>
    <source>
        <strain evidence="4 5">CBS 175.51</strain>
    </source>
</reference>
<sequence>MDPLQPRPSMAPSGAPFEQREEPFLRSETAIYREVVVQTETHQLLKTTPSQQTMALQLQNYSTSQEGPSESLSTLPLKDGPSAQPHVDHAKPAGLESAGATTPLAKTSVLQKTADRTSVLSHTTGANFNGPISLTQVGGNIIERARSKAEAAVFASESMTARNGGWSREFLSKIANNVLNDPSRRRYYSQCHLDIKTEIVKQCATWIQGQDFGRLICITGVEGSGKSNIQGTLASLRTQTSSKFFFSTSDQTRNDLSRVAPTIAYQLGNVDRALRENISGIADGDPYVFDALFQDQLDRLLVRPALVHRSTMTVMPPEQWRHAVLIDGLDQCEGNEQQKELIDALKNCVLEHQTPLRVVITARPDSAIQSYLDENDPKIYHIDLDAIIANASAIILSPSPTTMAQFFPVENVPVPKLDRSRSEKKARARTR</sequence>
<feature type="compositionally biased region" description="Polar residues" evidence="2">
    <location>
        <begin position="60"/>
        <end position="74"/>
    </location>
</feature>
<dbReference type="OrthoDB" id="2970937at2759"/>
<protein>
    <recommendedName>
        <fullName evidence="3">Nephrocystin 3-like N-terminal domain-containing protein</fullName>
    </recommendedName>
</protein>
<evidence type="ECO:0000313" key="4">
    <source>
        <dbReference type="EMBL" id="KAF5329198.1"/>
    </source>
</evidence>
<feature type="region of interest" description="Disordered" evidence="2">
    <location>
        <begin position="1"/>
        <end position="25"/>
    </location>
</feature>
<dbReference type="SUPFAM" id="SSF52540">
    <property type="entry name" value="P-loop containing nucleoside triphosphate hydrolases"/>
    <property type="match status" value="1"/>
</dbReference>
<dbReference type="InterPro" id="IPR056884">
    <property type="entry name" value="NPHP3-like_N"/>
</dbReference>
<dbReference type="InterPro" id="IPR027417">
    <property type="entry name" value="P-loop_NTPase"/>
</dbReference>
<evidence type="ECO:0000313" key="5">
    <source>
        <dbReference type="Proteomes" id="UP000541558"/>
    </source>
</evidence>
<gene>
    <name evidence="4" type="ORF">D9611_013191</name>
</gene>
<feature type="region of interest" description="Disordered" evidence="2">
    <location>
        <begin position="60"/>
        <end position="102"/>
    </location>
</feature>
<accession>A0A8H5BVC2</accession>
<evidence type="ECO:0000256" key="1">
    <source>
        <dbReference type="ARBA" id="ARBA00022737"/>
    </source>
</evidence>
<name>A0A8H5BVC2_9AGAR</name>
<organism evidence="4 5">
    <name type="scientific">Ephemerocybe angulata</name>
    <dbReference type="NCBI Taxonomy" id="980116"/>
    <lineage>
        <taxon>Eukaryota</taxon>
        <taxon>Fungi</taxon>
        <taxon>Dikarya</taxon>
        <taxon>Basidiomycota</taxon>
        <taxon>Agaricomycotina</taxon>
        <taxon>Agaricomycetes</taxon>
        <taxon>Agaricomycetidae</taxon>
        <taxon>Agaricales</taxon>
        <taxon>Agaricineae</taxon>
        <taxon>Psathyrellaceae</taxon>
        <taxon>Ephemerocybe</taxon>
    </lineage>
</organism>
<dbReference type="PANTHER" id="PTHR10039">
    <property type="entry name" value="AMELOGENIN"/>
    <property type="match status" value="1"/>
</dbReference>
<dbReference type="AlphaFoldDB" id="A0A8H5BVC2"/>
<dbReference type="Proteomes" id="UP000541558">
    <property type="component" value="Unassembled WGS sequence"/>
</dbReference>
<dbReference type="EMBL" id="JAACJK010000121">
    <property type="protein sequence ID" value="KAF5329198.1"/>
    <property type="molecule type" value="Genomic_DNA"/>
</dbReference>
<feature type="domain" description="Nephrocystin 3-like N-terminal" evidence="3">
    <location>
        <begin position="202"/>
        <end position="363"/>
    </location>
</feature>
<keyword evidence="5" id="KW-1185">Reference proteome</keyword>
<keyword evidence="1" id="KW-0677">Repeat</keyword>